<comment type="catalytic activity">
    <reaction evidence="6">
        <text>L-threonyl-[protein] + ATP = 3-O-(5'-adenylyl)-L-threonyl-[protein] + diphosphate</text>
        <dbReference type="Rhea" id="RHEA:54292"/>
        <dbReference type="Rhea" id="RHEA-COMP:11060"/>
        <dbReference type="Rhea" id="RHEA-COMP:13847"/>
        <dbReference type="ChEBI" id="CHEBI:30013"/>
        <dbReference type="ChEBI" id="CHEBI:30616"/>
        <dbReference type="ChEBI" id="CHEBI:33019"/>
        <dbReference type="ChEBI" id="CHEBI:138113"/>
        <dbReference type="EC" id="2.7.7.108"/>
    </reaction>
</comment>
<reference evidence="9 10" key="1">
    <citation type="journal article" date="2017" name="Emerg. Infect. Dis.">
        <title>Carbapenemase VCC-1-Producing Vibrio cholerae in Coastal Waters of Germany.</title>
        <authorList>
            <person name="Hammerl J.A."/>
            <person name="Jackel C."/>
            <person name="Bortolaia V."/>
            <person name="Schwartz K."/>
            <person name="Bier N."/>
            <person name="Hendriksen R.S."/>
            <person name="Guerra B."/>
            <person name="Strauch E."/>
        </authorList>
    </citation>
    <scope>NUCLEOTIDE SEQUENCE [LARGE SCALE GENOMIC DNA]</scope>
    <source>
        <strain evidence="9 10">VN-2825</strain>
    </source>
</reference>
<evidence type="ECO:0000256" key="7">
    <source>
        <dbReference type="ARBA" id="ARBA00048696"/>
    </source>
</evidence>
<protein>
    <recommendedName>
        <fullName evidence="5">protein adenylyltransferase</fullName>
        <ecNumber evidence="5">2.7.7.108</ecNumber>
    </recommendedName>
</protein>
<organism evidence="9 10">
    <name type="scientific">Vibrio cholerae</name>
    <dbReference type="NCBI Taxonomy" id="666"/>
    <lineage>
        <taxon>Bacteria</taxon>
        <taxon>Pseudomonadati</taxon>
        <taxon>Pseudomonadota</taxon>
        <taxon>Gammaproteobacteria</taxon>
        <taxon>Vibrionales</taxon>
        <taxon>Vibrionaceae</taxon>
        <taxon>Vibrio</taxon>
    </lineage>
</organism>
<evidence type="ECO:0000256" key="1">
    <source>
        <dbReference type="ARBA" id="ARBA00022679"/>
    </source>
</evidence>
<dbReference type="AlphaFoldDB" id="A0A395U307"/>
<dbReference type="RefSeq" id="WP_118090398.1">
    <property type="nucleotide sequence ID" value="NZ_JAYDBU010000052.1"/>
</dbReference>
<dbReference type="PANTHER" id="PTHR39560">
    <property type="entry name" value="PROTEIN ADENYLYLTRANSFERASE FIC-RELATED"/>
    <property type="match status" value="1"/>
</dbReference>
<sequence length="242" mass="28062">MSVFDPFLDFEENGYLQNRFKVKDPNIIRELEHTMFRAGLDDALEYLSKRDKITYSDFLEVHRLLFSEIYPWAGKDRNELVPDKAISKAGVKFCHPMEIQRSIDYGLRLGQDKEYMRANPGEVMGLFAYGHPFLDGNGRTMLLIHTELCHRAGFSIEWEKTTKFDYLTALSEEIEKPRDKALNAYLSQFIGSSRNRDSWGGSIKSIKGLDGIGETNNVDGDYSDEQVSREYRAYKLERERTE</sequence>
<dbReference type="SUPFAM" id="SSF140931">
    <property type="entry name" value="Fic-like"/>
    <property type="match status" value="1"/>
</dbReference>
<dbReference type="InterPro" id="IPR003812">
    <property type="entry name" value="Fido"/>
</dbReference>
<evidence type="ECO:0000256" key="2">
    <source>
        <dbReference type="ARBA" id="ARBA00022695"/>
    </source>
</evidence>
<dbReference type="InterPro" id="IPR036597">
    <property type="entry name" value="Fido-like_dom_sf"/>
</dbReference>
<evidence type="ECO:0000313" key="10">
    <source>
        <dbReference type="Proteomes" id="UP000266701"/>
    </source>
</evidence>
<proteinExistence type="predicted"/>
<comment type="catalytic activity">
    <reaction evidence="7">
        <text>L-tyrosyl-[protein] + ATP = O-(5'-adenylyl)-L-tyrosyl-[protein] + diphosphate</text>
        <dbReference type="Rhea" id="RHEA:54288"/>
        <dbReference type="Rhea" id="RHEA-COMP:10136"/>
        <dbReference type="Rhea" id="RHEA-COMP:13846"/>
        <dbReference type="ChEBI" id="CHEBI:30616"/>
        <dbReference type="ChEBI" id="CHEBI:33019"/>
        <dbReference type="ChEBI" id="CHEBI:46858"/>
        <dbReference type="ChEBI" id="CHEBI:83624"/>
        <dbReference type="EC" id="2.7.7.108"/>
    </reaction>
</comment>
<evidence type="ECO:0000256" key="4">
    <source>
        <dbReference type="ARBA" id="ARBA00022840"/>
    </source>
</evidence>
<evidence type="ECO:0000256" key="6">
    <source>
        <dbReference type="ARBA" id="ARBA00047939"/>
    </source>
</evidence>
<accession>A0A395U307</accession>
<dbReference type="GO" id="GO:0051302">
    <property type="term" value="P:regulation of cell division"/>
    <property type="evidence" value="ECO:0007669"/>
    <property type="project" value="TreeGrafter"/>
</dbReference>
<evidence type="ECO:0000313" key="9">
    <source>
        <dbReference type="EMBL" id="RGP81889.1"/>
    </source>
</evidence>
<keyword evidence="1" id="KW-0808">Transferase</keyword>
<evidence type="ECO:0000256" key="3">
    <source>
        <dbReference type="ARBA" id="ARBA00022741"/>
    </source>
</evidence>
<dbReference type="EMBL" id="MCBA01000219">
    <property type="protein sequence ID" value="RGP81889.1"/>
    <property type="molecule type" value="Genomic_DNA"/>
</dbReference>
<keyword evidence="3" id="KW-0547">Nucleotide-binding</keyword>
<dbReference type="Proteomes" id="UP000266701">
    <property type="component" value="Unassembled WGS sequence"/>
</dbReference>
<dbReference type="Gene3D" id="1.10.3290.10">
    <property type="entry name" value="Fido-like domain"/>
    <property type="match status" value="1"/>
</dbReference>
<dbReference type="Pfam" id="PF02661">
    <property type="entry name" value="Fic"/>
    <property type="match status" value="1"/>
</dbReference>
<dbReference type="EC" id="2.7.7.108" evidence="5"/>
<feature type="domain" description="Fido" evidence="8">
    <location>
        <begin position="53"/>
        <end position="188"/>
    </location>
</feature>
<dbReference type="PANTHER" id="PTHR39560:SF1">
    <property type="entry name" value="PROTEIN ADENYLYLTRANSFERASE FIC-RELATED"/>
    <property type="match status" value="1"/>
</dbReference>
<gene>
    <name evidence="9" type="ORF">BC353_18470</name>
</gene>
<dbReference type="GO" id="GO:0070733">
    <property type="term" value="F:AMPylase activity"/>
    <property type="evidence" value="ECO:0007669"/>
    <property type="project" value="UniProtKB-EC"/>
</dbReference>
<dbReference type="GO" id="GO:0005524">
    <property type="term" value="F:ATP binding"/>
    <property type="evidence" value="ECO:0007669"/>
    <property type="project" value="UniProtKB-KW"/>
</dbReference>
<keyword evidence="2" id="KW-0548">Nucleotidyltransferase</keyword>
<comment type="caution">
    <text evidence="9">The sequence shown here is derived from an EMBL/GenBank/DDBJ whole genome shotgun (WGS) entry which is preliminary data.</text>
</comment>
<evidence type="ECO:0000259" key="8">
    <source>
        <dbReference type="PROSITE" id="PS51459"/>
    </source>
</evidence>
<name>A0A395U307_VIBCL</name>
<keyword evidence="4" id="KW-0067">ATP-binding</keyword>
<dbReference type="PROSITE" id="PS51459">
    <property type="entry name" value="FIDO"/>
    <property type="match status" value="1"/>
</dbReference>
<evidence type="ECO:0000256" key="5">
    <source>
        <dbReference type="ARBA" id="ARBA00034531"/>
    </source>
</evidence>